<protein>
    <recommendedName>
        <fullName evidence="3">CCHC-type domain-containing protein</fullName>
    </recommendedName>
</protein>
<feature type="compositionally biased region" description="Basic residues" evidence="2">
    <location>
        <begin position="261"/>
        <end position="270"/>
    </location>
</feature>
<reference evidence="4" key="1">
    <citation type="journal article" date="2022" name="Plant J.">
        <title>Strategies of tolerance reflected in two North American maple genomes.</title>
        <authorList>
            <person name="McEvoy S.L."/>
            <person name="Sezen U.U."/>
            <person name="Trouern-Trend A."/>
            <person name="McMahon S.M."/>
            <person name="Schaberg P.G."/>
            <person name="Yang J."/>
            <person name="Wegrzyn J.L."/>
            <person name="Swenson N.G."/>
        </authorList>
    </citation>
    <scope>NUCLEOTIDE SEQUENCE</scope>
    <source>
        <strain evidence="4">NS2018</strain>
    </source>
</reference>
<feature type="region of interest" description="Disordered" evidence="2">
    <location>
        <begin position="242"/>
        <end position="270"/>
    </location>
</feature>
<gene>
    <name evidence="4" type="ORF">LWI29_038145</name>
</gene>
<dbReference type="GO" id="GO:0008270">
    <property type="term" value="F:zinc ion binding"/>
    <property type="evidence" value="ECO:0007669"/>
    <property type="project" value="UniProtKB-KW"/>
</dbReference>
<dbReference type="InterPro" id="IPR001878">
    <property type="entry name" value="Znf_CCHC"/>
</dbReference>
<organism evidence="4 5">
    <name type="scientific">Acer saccharum</name>
    <name type="common">Sugar maple</name>
    <dbReference type="NCBI Taxonomy" id="4024"/>
    <lineage>
        <taxon>Eukaryota</taxon>
        <taxon>Viridiplantae</taxon>
        <taxon>Streptophyta</taxon>
        <taxon>Embryophyta</taxon>
        <taxon>Tracheophyta</taxon>
        <taxon>Spermatophyta</taxon>
        <taxon>Magnoliopsida</taxon>
        <taxon>eudicotyledons</taxon>
        <taxon>Gunneridae</taxon>
        <taxon>Pentapetalae</taxon>
        <taxon>rosids</taxon>
        <taxon>malvids</taxon>
        <taxon>Sapindales</taxon>
        <taxon>Sapindaceae</taxon>
        <taxon>Hippocastanoideae</taxon>
        <taxon>Acereae</taxon>
        <taxon>Acer</taxon>
    </lineage>
</organism>
<sequence length="336" mass="35914">MLLRYEKLPKHCFRCGHIGHVVRNCPVEPTGDELEDYDFGFGSKGSQLFGGTARTGKGGEEFRGSYNGQLAIARKLVVGTSTAVGPPKISVSELGRETLTMGRDSRKQSTVGSELVGITMNMVNVARNLGEEFEKEELTSVITDTAAKEELTLGSTANTGKKELTSVIAPNKTVVNLREASVEVDLRHVGDKSACAFSSVSAVPVEIGPSMAQLGKEFVGLKEQVGRVEGFCEMEVDSSLATNKSQCDSGSGGNLEETGGARKKARPKVGKWKRWARDGTRFDSGLSSEIQLGKRGLEDGITQAEKKLKPYTAGVGSATEHDEISAGRLSPACREP</sequence>
<dbReference type="AlphaFoldDB" id="A0AA39VK44"/>
<evidence type="ECO:0000313" key="4">
    <source>
        <dbReference type="EMBL" id="KAK0583555.1"/>
    </source>
</evidence>
<proteinExistence type="predicted"/>
<keyword evidence="1" id="KW-0863">Zinc-finger</keyword>
<dbReference type="SUPFAM" id="SSF57756">
    <property type="entry name" value="Retrovirus zinc finger-like domains"/>
    <property type="match status" value="1"/>
</dbReference>
<dbReference type="Proteomes" id="UP001168877">
    <property type="component" value="Unassembled WGS sequence"/>
</dbReference>
<keyword evidence="5" id="KW-1185">Reference proteome</keyword>
<evidence type="ECO:0000259" key="3">
    <source>
        <dbReference type="PROSITE" id="PS50158"/>
    </source>
</evidence>
<accession>A0AA39VK44</accession>
<evidence type="ECO:0000256" key="1">
    <source>
        <dbReference type="PROSITE-ProRule" id="PRU00047"/>
    </source>
</evidence>
<feature type="domain" description="CCHC-type" evidence="3">
    <location>
        <begin position="12"/>
        <end position="26"/>
    </location>
</feature>
<keyword evidence="1" id="KW-0862">Zinc</keyword>
<dbReference type="PROSITE" id="PS50158">
    <property type="entry name" value="ZF_CCHC"/>
    <property type="match status" value="1"/>
</dbReference>
<name>A0AA39VK44_ACESA</name>
<dbReference type="EMBL" id="JAUESC010000384">
    <property type="protein sequence ID" value="KAK0583555.1"/>
    <property type="molecule type" value="Genomic_DNA"/>
</dbReference>
<reference evidence="4" key="2">
    <citation type="submission" date="2023-06" db="EMBL/GenBank/DDBJ databases">
        <authorList>
            <person name="Swenson N.G."/>
            <person name="Wegrzyn J.L."/>
            <person name="Mcevoy S.L."/>
        </authorList>
    </citation>
    <scope>NUCLEOTIDE SEQUENCE</scope>
    <source>
        <strain evidence="4">NS2018</strain>
        <tissue evidence="4">Leaf</tissue>
    </source>
</reference>
<comment type="caution">
    <text evidence="4">The sequence shown here is derived from an EMBL/GenBank/DDBJ whole genome shotgun (WGS) entry which is preliminary data.</text>
</comment>
<feature type="region of interest" description="Disordered" evidence="2">
    <location>
        <begin position="311"/>
        <end position="336"/>
    </location>
</feature>
<evidence type="ECO:0000256" key="2">
    <source>
        <dbReference type="SAM" id="MobiDB-lite"/>
    </source>
</evidence>
<dbReference type="InterPro" id="IPR036875">
    <property type="entry name" value="Znf_CCHC_sf"/>
</dbReference>
<dbReference type="GO" id="GO:0003676">
    <property type="term" value="F:nucleic acid binding"/>
    <property type="evidence" value="ECO:0007669"/>
    <property type="project" value="InterPro"/>
</dbReference>
<evidence type="ECO:0000313" key="5">
    <source>
        <dbReference type="Proteomes" id="UP001168877"/>
    </source>
</evidence>
<keyword evidence="1" id="KW-0479">Metal-binding</keyword>